<protein>
    <submittedName>
        <fullName evidence="1">Uncharacterized protein</fullName>
    </submittedName>
</protein>
<gene>
    <name evidence="1" type="ORF">NQ176_g2614</name>
</gene>
<comment type="caution">
    <text evidence="1">The sequence shown here is derived from an EMBL/GenBank/DDBJ whole genome shotgun (WGS) entry which is preliminary data.</text>
</comment>
<organism evidence="1 2">
    <name type="scientific">Zarea fungicola</name>
    <dbReference type="NCBI Taxonomy" id="93591"/>
    <lineage>
        <taxon>Eukaryota</taxon>
        <taxon>Fungi</taxon>
        <taxon>Dikarya</taxon>
        <taxon>Ascomycota</taxon>
        <taxon>Pezizomycotina</taxon>
        <taxon>Sordariomycetes</taxon>
        <taxon>Hypocreomycetidae</taxon>
        <taxon>Hypocreales</taxon>
        <taxon>Cordycipitaceae</taxon>
        <taxon>Zarea</taxon>
    </lineage>
</organism>
<reference evidence="1" key="1">
    <citation type="submission" date="2022-08" db="EMBL/GenBank/DDBJ databases">
        <title>Genome Sequence of Lecanicillium fungicola.</title>
        <authorList>
            <person name="Buettner E."/>
        </authorList>
    </citation>
    <scope>NUCLEOTIDE SEQUENCE</scope>
    <source>
        <strain evidence="1">Babe33</strain>
    </source>
</reference>
<dbReference type="Proteomes" id="UP001143910">
    <property type="component" value="Unassembled WGS sequence"/>
</dbReference>
<name>A0ACC1NNG7_9HYPO</name>
<evidence type="ECO:0000313" key="1">
    <source>
        <dbReference type="EMBL" id="KAJ2980485.1"/>
    </source>
</evidence>
<proteinExistence type="predicted"/>
<dbReference type="EMBL" id="JANJQO010000195">
    <property type="protein sequence ID" value="KAJ2980485.1"/>
    <property type="molecule type" value="Genomic_DNA"/>
</dbReference>
<keyword evidence="2" id="KW-1185">Reference proteome</keyword>
<sequence>MPSQVSVPALAAQVVLSEKHVSILGHAKLSSDSVREANRLLQKNHEEWHMFFRDRAGHNHIAHSILTCLALGAAPEDIQRAYDDGVGIQRPIPEVDVDFVKRLADDEFMYEALGTITQYTSFLVFFQAHIEEHGWRETINKYIFSRSKVAEKMLARMYEGAYHPVIHLGLGIEFQQPSIVAEALAQAAAHDDSNIGMLFEACEAQAGISYPAEKPKSLIQLVHEARNTDKIRSAPVWQDFGNKMRDGVDLERRTAEMISTCAYMAGASQRAGRKRKIDFFYMHAVTSSIFFSVIIKQDWIKLQDRVRMVEWKGRLDLAWYVVSGSAELHTSDVTTYQDDFTDAMGWEELYAVVNKEHDDGHVAKLIRALRNGQNAAERFEGGEFSESFPVHGDMWIKIARMALGTTKDCPTDQKFVNFTGFDMGWQIRPDLQ</sequence>
<evidence type="ECO:0000313" key="2">
    <source>
        <dbReference type="Proteomes" id="UP001143910"/>
    </source>
</evidence>
<accession>A0ACC1NNG7</accession>